<keyword evidence="1" id="KW-0732">Signal</keyword>
<proteinExistence type="predicted"/>
<organism evidence="2 3">
    <name type="scientific">Streptomyces kebangsaanensis</name>
    <dbReference type="NCBI Taxonomy" id="864058"/>
    <lineage>
        <taxon>Bacteria</taxon>
        <taxon>Bacillati</taxon>
        <taxon>Actinomycetota</taxon>
        <taxon>Actinomycetes</taxon>
        <taxon>Kitasatosporales</taxon>
        <taxon>Streptomycetaceae</taxon>
        <taxon>Streptomyces</taxon>
    </lineage>
</organism>
<dbReference type="PANTHER" id="PTHR35399">
    <property type="entry name" value="SLR8030 PROTEIN"/>
    <property type="match status" value="1"/>
</dbReference>
<evidence type="ECO:0000256" key="1">
    <source>
        <dbReference type="SAM" id="SignalP"/>
    </source>
</evidence>
<dbReference type="RefSeq" id="WP_388349038.1">
    <property type="nucleotide sequence ID" value="NZ_JBIAFJ010000018.1"/>
</dbReference>
<comment type="caution">
    <text evidence="2">The sequence shown here is derived from an EMBL/GenBank/DDBJ whole genome shotgun (WGS) entry which is preliminary data.</text>
</comment>
<dbReference type="InterPro" id="IPR011042">
    <property type="entry name" value="6-blade_b-propeller_TolB-like"/>
</dbReference>
<dbReference type="EMBL" id="JBIAFJ010000018">
    <property type="protein sequence ID" value="MFE9171861.1"/>
    <property type="molecule type" value="Genomic_DNA"/>
</dbReference>
<keyword evidence="3" id="KW-1185">Reference proteome</keyword>
<reference evidence="2 3" key="1">
    <citation type="submission" date="2024-10" db="EMBL/GenBank/DDBJ databases">
        <title>The Natural Products Discovery Center: Release of the First 8490 Sequenced Strains for Exploring Actinobacteria Biosynthetic Diversity.</title>
        <authorList>
            <person name="Kalkreuter E."/>
            <person name="Kautsar S.A."/>
            <person name="Yang D."/>
            <person name="Bader C.D."/>
            <person name="Teijaro C.N."/>
            <person name="Fluegel L."/>
            <person name="Davis C.M."/>
            <person name="Simpson J.R."/>
            <person name="Lauterbach L."/>
            <person name="Steele A.D."/>
            <person name="Gui C."/>
            <person name="Meng S."/>
            <person name="Li G."/>
            <person name="Viehrig K."/>
            <person name="Ye F."/>
            <person name="Su P."/>
            <person name="Kiefer A.F."/>
            <person name="Nichols A."/>
            <person name="Cepeda A.J."/>
            <person name="Yan W."/>
            <person name="Fan B."/>
            <person name="Jiang Y."/>
            <person name="Adhikari A."/>
            <person name="Zheng C.-J."/>
            <person name="Schuster L."/>
            <person name="Cowan T.M."/>
            <person name="Smanski M.J."/>
            <person name="Chevrette M.G."/>
            <person name="De Carvalho L.P.S."/>
            <person name="Shen B."/>
        </authorList>
    </citation>
    <scope>NUCLEOTIDE SEQUENCE [LARGE SCALE GENOMIC DNA]</scope>
    <source>
        <strain evidence="2 3">NPDC007147</strain>
    </source>
</reference>
<dbReference type="Gene3D" id="2.120.10.30">
    <property type="entry name" value="TolB, C-terminal domain"/>
    <property type="match status" value="1"/>
</dbReference>
<sequence>MRRTRLAATALALGLGLPLGLATAGPAAAAAGPMAFEPIKGSAYDQVTPDWSEPLVAPEGFTQKLVADETVLDIYGGTTDDLTDMNTVNETGPQAGRYLYRTHEVGSNGSLSVVDLKTGETKVIAQRADWSRLDGLRWTPWGTLLFAEETNGGRLFEAFLDSEDPTKITRIEERRKAGILRHEGIEALADGTVFVIDELNGGSIYKFVPTKRGDLSDGRLYALKIKGLSGAEQKWNSATYDKKVGAFEWVALDMDKVVVDADAASNAVNATEFGRPEDVEVIGDTLYVANTSEDRVVAVDLNKNVLTSFVEAGKNVPVENAGAKVTGFNSPDNLAQGPDGRLWIVEDNYLSDIYVAGKDNDKDGTADKVELFGSLKDPGAEISGIYFGKDPKSLFFNVQHPDKPKADGTWKITRR</sequence>
<dbReference type="SUPFAM" id="SSF63829">
    <property type="entry name" value="Calcium-dependent phosphotriesterase"/>
    <property type="match status" value="1"/>
</dbReference>
<protein>
    <submittedName>
        <fullName evidence="2">Alkaline phosphatase PhoX</fullName>
    </submittedName>
</protein>
<name>A0ABW6KVJ7_9ACTN</name>
<evidence type="ECO:0000313" key="2">
    <source>
        <dbReference type="EMBL" id="MFE9171861.1"/>
    </source>
</evidence>
<dbReference type="PANTHER" id="PTHR35399:SF2">
    <property type="entry name" value="DUF839 DOMAIN-CONTAINING PROTEIN"/>
    <property type="match status" value="1"/>
</dbReference>
<dbReference type="Proteomes" id="UP001601197">
    <property type="component" value="Unassembled WGS sequence"/>
</dbReference>
<dbReference type="Pfam" id="PF05787">
    <property type="entry name" value="PhoX"/>
    <property type="match status" value="1"/>
</dbReference>
<dbReference type="InterPro" id="IPR008557">
    <property type="entry name" value="PhoX"/>
</dbReference>
<feature type="chain" id="PRO_5045969784" evidence="1">
    <location>
        <begin position="30"/>
        <end position="415"/>
    </location>
</feature>
<evidence type="ECO:0000313" key="3">
    <source>
        <dbReference type="Proteomes" id="UP001601197"/>
    </source>
</evidence>
<accession>A0ABW6KVJ7</accession>
<feature type="signal peptide" evidence="1">
    <location>
        <begin position="1"/>
        <end position="29"/>
    </location>
</feature>
<gene>
    <name evidence="2" type="ORF">ACFYNZ_20575</name>
</gene>